<evidence type="ECO:0000313" key="2">
    <source>
        <dbReference type="EMBL" id="RRT80620.1"/>
    </source>
</evidence>
<accession>A0A427AWI9</accession>
<feature type="region of interest" description="Disordered" evidence="1">
    <location>
        <begin position="128"/>
        <end position="165"/>
    </location>
</feature>
<organism evidence="2 3">
    <name type="scientific">Ensete ventricosum</name>
    <name type="common">Abyssinian banana</name>
    <name type="synonym">Musa ensete</name>
    <dbReference type="NCBI Taxonomy" id="4639"/>
    <lineage>
        <taxon>Eukaryota</taxon>
        <taxon>Viridiplantae</taxon>
        <taxon>Streptophyta</taxon>
        <taxon>Embryophyta</taxon>
        <taxon>Tracheophyta</taxon>
        <taxon>Spermatophyta</taxon>
        <taxon>Magnoliopsida</taxon>
        <taxon>Liliopsida</taxon>
        <taxon>Zingiberales</taxon>
        <taxon>Musaceae</taxon>
        <taxon>Ensete</taxon>
    </lineage>
</organism>
<evidence type="ECO:0000313" key="3">
    <source>
        <dbReference type="Proteomes" id="UP000287651"/>
    </source>
</evidence>
<comment type="caution">
    <text evidence="2">The sequence shown here is derived from an EMBL/GenBank/DDBJ whole genome shotgun (WGS) entry which is preliminary data.</text>
</comment>
<name>A0A427AWI9_ENSVE</name>
<feature type="compositionally biased region" description="Acidic residues" evidence="1">
    <location>
        <begin position="1"/>
        <end position="11"/>
    </location>
</feature>
<dbReference type="EMBL" id="AMZH03001101">
    <property type="protein sequence ID" value="RRT80620.1"/>
    <property type="molecule type" value="Genomic_DNA"/>
</dbReference>
<feature type="region of interest" description="Disordered" evidence="1">
    <location>
        <begin position="1"/>
        <end position="42"/>
    </location>
</feature>
<protein>
    <submittedName>
        <fullName evidence="2">Uncharacterized protein</fullName>
    </submittedName>
</protein>
<feature type="compositionally biased region" description="Basic residues" evidence="1">
    <location>
        <begin position="20"/>
        <end position="31"/>
    </location>
</feature>
<feature type="compositionally biased region" description="Basic and acidic residues" evidence="1">
    <location>
        <begin position="144"/>
        <end position="165"/>
    </location>
</feature>
<dbReference type="AlphaFoldDB" id="A0A427AWI9"/>
<reference evidence="2 3" key="1">
    <citation type="journal article" date="2014" name="Agronomy (Basel)">
        <title>A Draft Genome Sequence for Ensete ventricosum, the Drought-Tolerant Tree Against Hunger.</title>
        <authorList>
            <person name="Harrison J."/>
            <person name="Moore K.A."/>
            <person name="Paszkiewicz K."/>
            <person name="Jones T."/>
            <person name="Grant M."/>
            <person name="Ambacheew D."/>
            <person name="Muzemil S."/>
            <person name="Studholme D.J."/>
        </authorList>
    </citation>
    <scope>NUCLEOTIDE SEQUENCE [LARGE SCALE GENOMIC DNA]</scope>
</reference>
<dbReference type="Proteomes" id="UP000287651">
    <property type="component" value="Unassembled WGS sequence"/>
</dbReference>
<evidence type="ECO:0000256" key="1">
    <source>
        <dbReference type="SAM" id="MobiDB-lite"/>
    </source>
</evidence>
<sequence>MEEEVVSEEVQETLHGPAGLRRRRRRKRRSPGGRAPGEERLAAERAAEMLVVVEPPVQAPMVEHMPAVPQLPHPLPQTHLAQAHRARRGGVLLLSHQLPVGRDPKPFSHRLGRGAVTGSGIGSFAVFRRRGGGGGGSRPPVVAGKEEPLDHQRQEERSLRKESDQRRAQAAVLHRDAVINLGPDAYPCLGTL</sequence>
<proteinExistence type="predicted"/>
<gene>
    <name evidence="2" type="ORF">B296_00007597</name>
</gene>